<reference evidence="5 6" key="1">
    <citation type="journal article" date="2019" name="Nat. Ecol. Evol.">
        <title>Megaphylogeny resolves global patterns of mushroom evolution.</title>
        <authorList>
            <person name="Varga T."/>
            <person name="Krizsan K."/>
            <person name="Foldi C."/>
            <person name="Dima B."/>
            <person name="Sanchez-Garcia M."/>
            <person name="Sanchez-Ramirez S."/>
            <person name="Szollosi G.J."/>
            <person name="Szarkandi J.G."/>
            <person name="Papp V."/>
            <person name="Albert L."/>
            <person name="Andreopoulos W."/>
            <person name="Angelini C."/>
            <person name="Antonin V."/>
            <person name="Barry K.W."/>
            <person name="Bougher N.L."/>
            <person name="Buchanan P."/>
            <person name="Buyck B."/>
            <person name="Bense V."/>
            <person name="Catcheside P."/>
            <person name="Chovatia M."/>
            <person name="Cooper J."/>
            <person name="Damon W."/>
            <person name="Desjardin D."/>
            <person name="Finy P."/>
            <person name="Geml J."/>
            <person name="Haridas S."/>
            <person name="Hughes K."/>
            <person name="Justo A."/>
            <person name="Karasinski D."/>
            <person name="Kautmanova I."/>
            <person name="Kiss B."/>
            <person name="Kocsube S."/>
            <person name="Kotiranta H."/>
            <person name="LaButti K.M."/>
            <person name="Lechner B.E."/>
            <person name="Liimatainen K."/>
            <person name="Lipzen A."/>
            <person name="Lukacs Z."/>
            <person name="Mihaltcheva S."/>
            <person name="Morgado L.N."/>
            <person name="Niskanen T."/>
            <person name="Noordeloos M.E."/>
            <person name="Ohm R.A."/>
            <person name="Ortiz-Santana B."/>
            <person name="Ovrebo C."/>
            <person name="Racz N."/>
            <person name="Riley R."/>
            <person name="Savchenko A."/>
            <person name="Shiryaev A."/>
            <person name="Soop K."/>
            <person name="Spirin V."/>
            <person name="Szebenyi C."/>
            <person name="Tomsovsky M."/>
            <person name="Tulloss R.E."/>
            <person name="Uehling J."/>
            <person name="Grigoriev I.V."/>
            <person name="Vagvolgyi C."/>
            <person name="Papp T."/>
            <person name="Martin F.M."/>
            <person name="Miettinen O."/>
            <person name="Hibbett D.S."/>
            <person name="Nagy L.G."/>
        </authorList>
    </citation>
    <scope>NUCLEOTIDE SEQUENCE [LARGE SCALE GENOMIC DNA]</scope>
    <source>
        <strain evidence="5 6">CBS 121175</strain>
    </source>
</reference>
<dbReference type="PROSITE" id="PS51164">
    <property type="entry name" value="CBM1_2"/>
    <property type="match status" value="1"/>
</dbReference>
<dbReference type="Gene3D" id="2.60.120.1160">
    <property type="match status" value="1"/>
</dbReference>
<dbReference type="SMART" id="SM00236">
    <property type="entry name" value="fCBD"/>
    <property type="match status" value="1"/>
</dbReference>
<dbReference type="PANTHER" id="PTHR34612:SF6">
    <property type="entry name" value="GLYCOSIDE HYDROLASE 131 CATALYTIC N-TERMINAL DOMAIN-CONTAINING PROTEIN"/>
    <property type="match status" value="1"/>
</dbReference>
<dbReference type="GO" id="GO:0005975">
    <property type="term" value="P:carbohydrate metabolic process"/>
    <property type="evidence" value="ECO:0007669"/>
    <property type="project" value="InterPro"/>
</dbReference>
<feature type="chain" id="PRO_5023040289" description="CBM1 domain-containing protein" evidence="3">
    <location>
        <begin position="19"/>
        <end position="323"/>
    </location>
</feature>
<feature type="signal peptide" evidence="3">
    <location>
        <begin position="1"/>
        <end position="18"/>
    </location>
</feature>
<dbReference type="Pfam" id="PF00734">
    <property type="entry name" value="CBM_1"/>
    <property type="match status" value="1"/>
</dbReference>
<keyword evidence="6" id="KW-1185">Reference proteome</keyword>
<dbReference type="InterPro" id="IPR035971">
    <property type="entry name" value="CBD_sf"/>
</dbReference>
<dbReference type="OrthoDB" id="120072at2759"/>
<gene>
    <name evidence="5" type="ORF">FA15DRAFT_109299</name>
</gene>
<organism evidence="5 6">
    <name type="scientific">Coprinopsis marcescibilis</name>
    <name type="common">Agaric fungus</name>
    <name type="synonym">Psathyrella marcescibilis</name>
    <dbReference type="NCBI Taxonomy" id="230819"/>
    <lineage>
        <taxon>Eukaryota</taxon>
        <taxon>Fungi</taxon>
        <taxon>Dikarya</taxon>
        <taxon>Basidiomycota</taxon>
        <taxon>Agaricomycotina</taxon>
        <taxon>Agaricomycetes</taxon>
        <taxon>Agaricomycetidae</taxon>
        <taxon>Agaricales</taxon>
        <taxon>Agaricineae</taxon>
        <taxon>Psathyrellaceae</taxon>
        <taxon>Coprinopsis</taxon>
    </lineage>
</organism>
<dbReference type="InterPro" id="IPR041524">
    <property type="entry name" value="GH131_N"/>
</dbReference>
<dbReference type="Pfam" id="PF18271">
    <property type="entry name" value="GH131_N"/>
    <property type="match status" value="1"/>
</dbReference>
<dbReference type="PANTHER" id="PTHR34612">
    <property type="entry name" value="GH131_N DOMAIN-CONTAINING PROTEIN"/>
    <property type="match status" value="1"/>
</dbReference>
<evidence type="ECO:0000313" key="6">
    <source>
        <dbReference type="Proteomes" id="UP000307440"/>
    </source>
</evidence>
<dbReference type="InterPro" id="IPR000254">
    <property type="entry name" value="CBD"/>
</dbReference>
<dbReference type="GO" id="GO:0030248">
    <property type="term" value="F:cellulose binding"/>
    <property type="evidence" value="ECO:0007669"/>
    <property type="project" value="InterPro"/>
</dbReference>
<evidence type="ECO:0000256" key="1">
    <source>
        <dbReference type="ARBA" id="ARBA00022729"/>
    </source>
</evidence>
<dbReference type="STRING" id="230819.A0A5C3L4X4"/>
<proteinExistence type="predicted"/>
<dbReference type="GO" id="GO:0005576">
    <property type="term" value="C:extracellular region"/>
    <property type="evidence" value="ECO:0007669"/>
    <property type="project" value="InterPro"/>
</dbReference>
<name>A0A5C3L4X4_COPMA</name>
<accession>A0A5C3L4X4</accession>
<dbReference type="SUPFAM" id="SSF57180">
    <property type="entry name" value="Cellulose-binding domain"/>
    <property type="match status" value="1"/>
</dbReference>
<keyword evidence="1 3" id="KW-0732">Signal</keyword>
<feature type="domain" description="CBM1" evidence="4">
    <location>
        <begin position="286"/>
        <end position="323"/>
    </location>
</feature>
<protein>
    <recommendedName>
        <fullName evidence="4">CBM1 domain-containing protein</fullName>
    </recommendedName>
</protein>
<dbReference type="EMBL" id="ML210159">
    <property type="protein sequence ID" value="TFK28074.1"/>
    <property type="molecule type" value="Genomic_DNA"/>
</dbReference>
<evidence type="ECO:0000256" key="2">
    <source>
        <dbReference type="SAM" id="MobiDB-lite"/>
    </source>
</evidence>
<feature type="region of interest" description="Disordered" evidence="2">
    <location>
        <begin position="250"/>
        <end position="287"/>
    </location>
</feature>
<dbReference type="AlphaFoldDB" id="A0A5C3L4X4"/>
<evidence type="ECO:0000313" key="5">
    <source>
        <dbReference type="EMBL" id="TFK28074.1"/>
    </source>
</evidence>
<sequence length="323" mass="35178">MLGFSWVLLAFAATSVNAGRIVWDGSFNNYTTPADFDRWSWANQVGSYQWYIKGSGPTSRYLNVDAAYKNPAITSEQRGLKVTIDSTATWNSQMMRTELIPQTTANLGQGNLFYHFSVKRTNTNPPDPTLEHQVMFFESHFTELKYGVGSNPSNLGWYAGGQQRWSTPFSPDVWFNFAYDINFSSRTVGLWASTGGNPLTKVVENVAATTFTDSRDFHVGVLRIVNRNPPEDWYVSGVYVEEGPITTAIGSGAVPPPPPPVPTTVPPSSTVAPPPPPVSTSTPSGPLQTKFGQCGGTGYSGPTNCETGLSCVAVAPPFYYQCQ</sequence>
<evidence type="ECO:0000259" key="4">
    <source>
        <dbReference type="PROSITE" id="PS51164"/>
    </source>
</evidence>
<evidence type="ECO:0000256" key="3">
    <source>
        <dbReference type="SAM" id="SignalP"/>
    </source>
</evidence>
<feature type="compositionally biased region" description="Pro residues" evidence="2">
    <location>
        <begin position="254"/>
        <end position="265"/>
    </location>
</feature>
<dbReference type="Proteomes" id="UP000307440">
    <property type="component" value="Unassembled WGS sequence"/>
</dbReference>